<dbReference type="PANTHER" id="PTHR45527:SF1">
    <property type="entry name" value="FATTY ACID SYNTHASE"/>
    <property type="match status" value="1"/>
</dbReference>
<dbReference type="InterPro" id="IPR009081">
    <property type="entry name" value="PP-bd_ACP"/>
</dbReference>
<dbReference type="SUPFAM" id="SSF47336">
    <property type="entry name" value="ACP-like"/>
    <property type="match status" value="1"/>
</dbReference>
<evidence type="ECO:0000313" key="4">
    <source>
        <dbReference type="EMBL" id="MBM9469361.1"/>
    </source>
</evidence>
<dbReference type="SUPFAM" id="SSF56801">
    <property type="entry name" value="Acetyl-CoA synthetase-like"/>
    <property type="match status" value="1"/>
</dbReference>
<keyword evidence="5" id="KW-1185">Reference proteome</keyword>
<protein>
    <submittedName>
        <fullName evidence="4">Non-ribosomal peptide synthetase</fullName>
    </submittedName>
</protein>
<accession>A0A939C123</accession>
<dbReference type="Gene3D" id="3.30.300.30">
    <property type="match status" value="1"/>
</dbReference>
<gene>
    <name evidence="4" type="ORF">JL106_18900</name>
</gene>
<dbReference type="GO" id="GO:0044550">
    <property type="term" value="P:secondary metabolite biosynthetic process"/>
    <property type="evidence" value="ECO:0007669"/>
    <property type="project" value="TreeGrafter"/>
</dbReference>
<dbReference type="Gene3D" id="1.10.1200.10">
    <property type="entry name" value="ACP-like"/>
    <property type="match status" value="1"/>
</dbReference>
<dbReference type="Pfam" id="PF00501">
    <property type="entry name" value="AMP-binding"/>
    <property type="match status" value="1"/>
</dbReference>
<feature type="domain" description="Carrier" evidence="3">
    <location>
        <begin position="574"/>
        <end position="649"/>
    </location>
</feature>
<dbReference type="PROSITE" id="PS00455">
    <property type="entry name" value="AMP_BINDING"/>
    <property type="match status" value="1"/>
</dbReference>
<dbReference type="GO" id="GO:0043041">
    <property type="term" value="P:amino acid activation for nonribosomal peptide biosynthetic process"/>
    <property type="evidence" value="ECO:0007669"/>
    <property type="project" value="TreeGrafter"/>
</dbReference>
<dbReference type="GO" id="GO:0005737">
    <property type="term" value="C:cytoplasm"/>
    <property type="evidence" value="ECO:0007669"/>
    <property type="project" value="TreeGrafter"/>
</dbReference>
<dbReference type="EMBL" id="JAERWK010000026">
    <property type="protein sequence ID" value="MBM9469361.1"/>
    <property type="molecule type" value="Genomic_DNA"/>
</dbReference>
<evidence type="ECO:0000259" key="3">
    <source>
        <dbReference type="PROSITE" id="PS50075"/>
    </source>
</evidence>
<dbReference type="InterPro" id="IPR000873">
    <property type="entry name" value="AMP-dep_synth/lig_dom"/>
</dbReference>
<dbReference type="Pfam" id="PF00550">
    <property type="entry name" value="PP-binding"/>
    <property type="match status" value="1"/>
</dbReference>
<dbReference type="InterPro" id="IPR020845">
    <property type="entry name" value="AMP-binding_CS"/>
</dbReference>
<dbReference type="SMART" id="SM00823">
    <property type="entry name" value="PKS_PP"/>
    <property type="match status" value="1"/>
</dbReference>
<dbReference type="Proteomes" id="UP000663792">
    <property type="component" value="Unassembled WGS sequence"/>
</dbReference>
<comment type="caution">
    <text evidence="4">The sequence shown here is derived from an EMBL/GenBank/DDBJ whole genome shotgun (WGS) entry which is preliminary data.</text>
</comment>
<organism evidence="4 5">
    <name type="scientific">Nakamurella leprariae</name>
    <dbReference type="NCBI Taxonomy" id="2803911"/>
    <lineage>
        <taxon>Bacteria</taxon>
        <taxon>Bacillati</taxon>
        <taxon>Actinomycetota</taxon>
        <taxon>Actinomycetes</taxon>
        <taxon>Nakamurellales</taxon>
        <taxon>Nakamurellaceae</taxon>
        <taxon>Nakamurella</taxon>
    </lineage>
</organism>
<dbReference type="InterPro" id="IPR042099">
    <property type="entry name" value="ANL_N_sf"/>
</dbReference>
<evidence type="ECO:0000313" key="5">
    <source>
        <dbReference type="Proteomes" id="UP000663792"/>
    </source>
</evidence>
<evidence type="ECO:0000256" key="1">
    <source>
        <dbReference type="ARBA" id="ARBA00022450"/>
    </source>
</evidence>
<dbReference type="GO" id="GO:0031177">
    <property type="term" value="F:phosphopantetheine binding"/>
    <property type="evidence" value="ECO:0007669"/>
    <property type="project" value="InterPro"/>
</dbReference>
<dbReference type="InterPro" id="IPR020806">
    <property type="entry name" value="PKS_PP-bd"/>
</dbReference>
<sequence length="698" mass="72747">MSHPPLPIAGLPIAGAAGRPPVTVTSDGPAPLLLPAVPDPAASRPTVVARLRHLADRQGDTEALASNGRSVTFAELAERMDAVAAALTTATGTGTSLDRPVAVLAEQATDSLTVALSVLATGRPLVLADPLLPPDRLVTVLRHARAVALCTDERFRDTGADLTRDLGIGHLDVTELLTAPAVADRPAVPDGRRCIVFTSGSSGVPKAVSYSDGWLLNEALGAADALDLGPGDRTALVLPAAFAAGLTVLFMGLLNGATVCAADPRLAGMRDLPTFLTDARVTTVHTTPSLLRSLLAVLPPGGGLPGVRLVTTCGEAVHGRDIHLLREHLDPDAHYSSWSGSSETGHLAFHRLGPTDPIPDRIVPVGRPATNKEVRLLDGTGAEVPAGQIGEITVTSAYLGDGYLGADGALTAQTAERFFPGPDGRTRYTMGDLGRFDPDGTLHLLGRRDSALKIRGYLVEPAEIEGVLLTHPDVAEAVVVGHREPLPGTGDGAGDPADTTDQPARPARLVAYLAPKSRERALSVSAVRRLVRDRLPEWMVPSAIVVLPELPRNERGKIDRSALPAPAPAGPVEPARTSWEAMIGDIWAAVVDVPVVGRDADFTELGGDSLDAEEMLALVSDRLGVRLRTTDLALAPTLAEFADRAAAASAESGSAGTAPGRPGSPLLQRVAAGPVGRRLRQWWGAPSTTHVVLRSGER</sequence>
<dbReference type="AlphaFoldDB" id="A0A939C123"/>
<keyword evidence="2" id="KW-0597">Phosphoprotein</keyword>
<keyword evidence="1" id="KW-0596">Phosphopantetheine</keyword>
<dbReference type="PROSITE" id="PS50075">
    <property type="entry name" value="CARRIER"/>
    <property type="match status" value="1"/>
</dbReference>
<evidence type="ECO:0000256" key="2">
    <source>
        <dbReference type="ARBA" id="ARBA00022553"/>
    </source>
</evidence>
<dbReference type="InterPro" id="IPR045851">
    <property type="entry name" value="AMP-bd_C_sf"/>
</dbReference>
<dbReference type="InterPro" id="IPR025110">
    <property type="entry name" value="AMP-bd_C"/>
</dbReference>
<dbReference type="Gene3D" id="3.40.50.12780">
    <property type="entry name" value="N-terminal domain of ligase-like"/>
    <property type="match status" value="1"/>
</dbReference>
<proteinExistence type="predicted"/>
<reference evidence="4" key="1">
    <citation type="submission" date="2021-01" db="EMBL/GenBank/DDBJ databases">
        <title>YIM 132084 draft genome.</title>
        <authorList>
            <person name="An D."/>
        </authorList>
    </citation>
    <scope>NUCLEOTIDE SEQUENCE</scope>
    <source>
        <strain evidence="4">YIM 132084</strain>
    </source>
</reference>
<dbReference type="RefSeq" id="WP_205262325.1">
    <property type="nucleotide sequence ID" value="NZ_JAERWK010000026.1"/>
</dbReference>
<name>A0A939C123_9ACTN</name>
<dbReference type="PANTHER" id="PTHR45527">
    <property type="entry name" value="NONRIBOSOMAL PEPTIDE SYNTHETASE"/>
    <property type="match status" value="1"/>
</dbReference>
<dbReference type="Pfam" id="PF13193">
    <property type="entry name" value="AMP-binding_C"/>
    <property type="match status" value="1"/>
</dbReference>
<dbReference type="InterPro" id="IPR036736">
    <property type="entry name" value="ACP-like_sf"/>
</dbReference>